<keyword evidence="4" id="KW-0479">Metal-binding</keyword>
<dbReference type="InterPro" id="IPR040403">
    <property type="entry name" value="NRPD1_N"/>
</dbReference>
<dbReference type="InterPro" id="IPR007083">
    <property type="entry name" value="RNA_pol_Rpb1_4"/>
</dbReference>
<evidence type="ECO:0000259" key="10">
    <source>
        <dbReference type="SMART" id="SM00663"/>
    </source>
</evidence>
<keyword evidence="6 8" id="KW-0804">Transcription</keyword>
<dbReference type="Gene3D" id="1.10.132.30">
    <property type="match status" value="1"/>
</dbReference>
<feature type="transmembrane region" description="Helical" evidence="9">
    <location>
        <begin position="7"/>
        <end position="23"/>
    </location>
</feature>
<dbReference type="Gene3D" id="2.40.40.20">
    <property type="match status" value="1"/>
</dbReference>
<accession>A0AA86RSV8</accession>
<evidence type="ECO:0000313" key="11">
    <source>
        <dbReference type="EMBL" id="CAJ1928112.1"/>
    </source>
</evidence>
<dbReference type="Gene3D" id="4.10.860.120">
    <property type="entry name" value="RNA polymerase II, clamp domain"/>
    <property type="match status" value="1"/>
</dbReference>
<evidence type="ECO:0000256" key="5">
    <source>
        <dbReference type="ARBA" id="ARBA00022833"/>
    </source>
</evidence>
<protein>
    <recommendedName>
        <fullName evidence="8">DNA-directed RNA polymerase subunit</fullName>
        <ecNumber evidence="8">2.7.7.6</ecNumber>
    </recommendedName>
</protein>
<evidence type="ECO:0000313" key="12">
    <source>
        <dbReference type="Proteomes" id="UP001189624"/>
    </source>
</evidence>
<proteinExistence type="inferred from homology"/>
<dbReference type="InterPro" id="IPR038120">
    <property type="entry name" value="Rpb1_funnel_sf"/>
</dbReference>
<evidence type="ECO:0000256" key="6">
    <source>
        <dbReference type="ARBA" id="ARBA00023163"/>
    </source>
</evidence>
<comment type="similarity">
    <text evidence="8">Belongs to the RNA polymerase beta' chain family.</text>
</comment>
<dbReference type="EC" id="2.7.7.6" evidence="8"/>
<dbReference type="EMBL" id="OY731399">
    <property type="protein sequence ID" value="CAJ1928112.1"/>
    <property type="molecule type" value="Genomic_DNA"/>
</dbReference>
<dbReference type="Gene3D" id="3.10.450.40">
    <property type="match status" value="1"/>
</dbReference>
<dbReference type="InterPro" id="IPR045867">
    <property type="entry name" value="DNA-dir_RpoC_beta_prime"/>
</dbReference>
<dbReference type="GO" id="GO:0046872">
    <property type="term" value="F:metal ion binding"/>
    <property type="evidence" value="ECO:0007669"/>
    <property type="project" value="UniProtKB-KW"/>
</dbReference>
<evidence type="ECO:0000256" key="9">
    <source>
        <dbReference type="SAM" id="Phobius"/>
    </source>
</evidence>
<dbReference type="FunFam" id="1.10.274.100:FF:000010">
    <property type="entry name" value="DNA-directed RNA polymerase subunit"/>
    <property type="match status" value="1"/>
</dbReference>
<dbReference type="Gramene" id="rna-AYBTSS11_LOCUS4178">
    <property type="protein sequence ID" value="CAJ1928112.1"/>
    <property type="gene ID" value="gene-AYBTSS11_LOCUS4178"/>
</dbReference>
<dbReference type="Proteomes" id="UP001189624">
    <property type="component" value="Chromosome 2"/>
</dbReference>
<keyword evidence="9" id="KW-1133">Transmembrane helix</keyword>
<organism evidence="11 12">
    <name type="scientific">Sphenostylis stenocarpa</name>
    <dbReference type="NCBI Taxonomy" id="92480"/>
    <lineage>
        <taxon>Eukaryota</taxon>
        <taxon>Viridiplantae</taxon>
        <taxon>Streptophyta</taxon>
        <taxon>Embryophyta</taxon>
        <taxon>Tracheophyta</taxon>
        <taxon>Spermatophyta</taxon>
        <taxon>Magnoliopsida</taxon>
        <taxon>eudicotyledons</taxon>
        <taxon>Gunneridae</taxon>
        <taxon>Pentapetalae</taxon>
        <taxon>rosids</taxon>
        <taxon>fabids</taxon>
        <taxon>Fabales</taxon>
        <taxon>Fabaceae</taxon>
        <taxon>Papilionoideae</taxon>
        <taxon>50 kb inversion clade</taxon>
        <taxon>NPAAA clade</taxon>
        <taxon>indigoferoid/millettioid clade</taxon>
        <taxon>Phaseoleae</taxon>
        <taxon>Sphenostylis</taxon>
    </lineage>
</organism>
<dbReference type="GO" id="GO:0003677">
    <property type="term" value="F:DNA binding"/>
    <property type="evidence" value="ECO:0007669"/>
    <property type="project" value="InterPro"/>
</dbReference>
<feature type="domain" description="RNA polymerase N-terminal" evidence="10">
    <location>
        <begin position="248"/>
        <end position="527"/>
    </location>
</feature>
<dbReference type="InterPro" id="IPR042102">
    <property type="entry name" value="RNA_pol_Rpb1_3_sf"/>
</dbReference>
<evidence type="ECO:0000256" key="2">
    <source>
        <dbReference type="ARBA" id="ARBA00022679"/>
    </source>
</evidence>
<sequence length="1550" mass="174068">MSQNRACVWFCLSFVGIGFNYFFCKIVNWLATWIGFTIRGFGLRNGIGAWRMLPLGEELGGYTSMIITGVGQVTGSTLGLPNASDECATCGSKDKRICEGHFGVIKFPFPILHPYFMSEIAQILNNICPVCKSIRHKSKGAQLIFGIKRSIGCKYCSGNGTSRYPTMKFKFSSNDLYRRTAIIVEVNDKASKKTLGRSLPADYWDFIPYDAQQEDNYVNRRVLSPGQVTSLLNDVDPKFIEKYIPRKNLMSLNCFPVTPNCHRVTEVPYAISNGNRLSFDDRTRSCKKLVDFRGTANELSSRLNPDKTPISIFADIKKRKVAENACNSSGLRWIKDVVLGKRNDSIFRAVVVGDPYLELSEIGIPCHIAESLQVSEYVNRQNLEKLLYCCELRLLEKGQINVCRKGCSIHLFKKEDLQIGDQFYRPLVDGDKVLINRPPSIHQHSMIALTVRVLPISSVVCINPLCCSPLRGDFDGDCLHGYIPQSVSARVELNELVALDRQLFNGQSGRNLLSLSEDSLTAAYLLMEDGVILDVYQMQQLQMLCNKSLTPPAIVKAPSSNRSFWSGKQLFSMLLPSDFDYSFPFDGVVVRHGELVSSFEASGWLRDTDCNVFQSIVEHFQGKSLNFLYAAQKVLYEWLSMTGFSVSLSDLYLCSDSYARKNMIEEIFYGLQDAEQACNFKQLLLDPYCDFLSGCHEESENSMIIDVDSLNYERQISAALGQASVDAFRHVFRNIQSLADKYAGKDNTFLVMNKAGSKSSLVKLVQHSMCLGMQNSLVRLSYKLPRHLSCAAWNSQKRLDSIQICSSTLDSVQSYIPTAVVESSYLTGLNPLECFVHSMTTRASGFSENADVPGTLTRKLMFFMRDLFAAYDGTVRNLYGNQLIQFPYEIEENNSSDKSFQEYAIGGEPVGALSASAISETGYSALDQPVSLLETSPLLNLKNVLECGSRKKNGDQTASLFLSEKVGKQRHGFEYAALEVKNYLEKLLFSKIVSTVMIIFTPHDSSSVEKYSPWVCHFHLNKEIVMRRKLRVHSIIDSLYQRYYSQRKEPKVCFTNLKITSKKCSVDSTTKEGEATSIDKHEGNDCITVTIVENSDNSIQLDSVRDFVIPFILGTTIKGFADIKKVDILWNNQSKVTNSYNGSSGELYLRVTVSTVGNSGRFWGVLLNHCHKIMQIIDWPRSHPDNINHLTSAYGIDVGWQYYYKGLESAICDTGKSILPKHLRLLANSLSASGEFVGLNAKGMAQQRQHASVSSPFVQACFSNPGRSFIKAAKSGVTDNLQGSLDALAWGNCPSMGTSGLFDIIYSEKGHEVAKSVDVYKLLEVSLDKPNNKIGIHSRNNYSDKCGSEFRHKNGYALKEGKRWKNILRNFLTVNDIQKLTFASRSILNKYSIDELLSESDRSTMLRVLNFHPRRSEKLGIGPQDIKVGWHPKFKDSRCFHIVRTDGTVEDFSYRKCILGALEIVDPNMLKIQKKRWSGRDDACPESMVESTVLFCEFRVVLLALLQLKGGKILKASFVVLYYFKAGWYSSMGFAGLVEAVQQHILKELR</sequence>
<dbReference type="PANTHER" id="PTHR19376">
    <property type="entry name" value="DNA-DIRECTED RNA POLYMERASE"/>
    <property type="match status" value="1"/>
</dbReference>
<dbReference type="InterPro" id="IPR007066">
    <property type="entry name" value="RNA_pol_Rpb1_3"/>
</dbReference>
<dbReference type="Pfam" id="PF04997">
    <property type="entry name" value="RNA_pol_Rpb1_1"/>
    <property type="match status" value="1"/>
</dbReference>
<dbReference type="GO" id="GO:0006351">
    <property type="term" value="P:DNA-templated transcription"/>
    <property type="evidence" value="ECO:0007669"/>
    <property type="project" value="InterPro"/>
</dbReference>
<comment type="function">
    <text evidence="8">DNA-dependent RNA polymerase catalyzes the transcription of DNA into RNA using the four ribonucleoside triphosphates as substrates.</text>
</comment>
<evidence type="ECO:0000256" key="7">
    <source>
        <dbReference type="ARBA" id="ARBA00048552"/>
    </source>
</evidence>
<evidence type="ECO:0000256" key="3">
    <source>
        <dbReference type="ARBA" id="ARBA00022695"/>
    </source>
</evidence>
<dbReference type="GO" id="GO:0000428">
    <property type="term" value="C:DNA-directed RNA polymerase complex"/>
    <property type="evidence" value="ECO:0007669"/>
    <property type="project" value="UniProtKB-KW"/>
</dbReference>
<dbReference type="SUPFAM" id="SSF64484">
    <property type="entry name" value="beta and beta-prime subunits of DNA dependent RNA-polymerase"/>
    <property type="match status" value="1"/>
</dbReference>
<evidence type="ECO:0000256" key="4">
    <source>
        <dbReference type="ARBA" id="ARBA00022723"/>
    </source>
</evidence>
<keyword evidence="3 8" id="KW-0548">Nucleotidyltransferase</keyword>
<dbReference type="FunFam" id="3.10.450.40:FF:000020">
    <property type="entry name" value="DNA-directed RNA polymerase subunit"/>
    <property type="match status" value="1"/>
</dbReference>
<dbReference type="InterPro" id="IPR000722">
    <property type="entry name" value="RNA_pol_asu"/>
</dbReference>
<dbReference type="SMART" id="SM00663">
    <property type="entry name" value="RPOLA_N"/>
    <property type="match status" value="1"/>
</dbReference>
<dbReference type="Gene3D" id="1.10.274.100">
    <property type="entry name" value="RNA polymerase Rpb1, domain 3"/>
    <property type="match status" value="1"/>
</dbReference>
<dbReference type="Pfam" id="PF04983">
    <property type="entry name" value="RNA_pol_Rpb1_3"/>
    <property type="match status" value="1"/>
</dbReference>
<keyword evidence="9" id="KW-0812">Transmembrane</keyword>
<name>A0AA86RSV8_9FABA</name>
<reference evidence="11" key="1">
    <citation type="submission" date="2023-10" db="EMBL/GenBank/DDBJ databases">
        <authorList>
            <person name="Domelevo Entfellner J.-B."/>
        </authorList>
    </citation>
    <scope>NUCLEOTIDE SEQUENCE</scope>
</reference>
<dbReference type="Gene3D" id="3.30.1490.180">
    <property type="entry name" value="RNA polymerase ii"/>
    <property type="match status" value="1"/>
</dbReference>
<evidence type="ECO:0000256" key="8">
    <source>
        <dbReference type="RuleBase" id="RU004279"/>
    </source>
</evidence>
<dbReference type="InterPro" id="IPR006592">
    <property type="entry name" value="RNA_pol_N"/>
</dbReference>
<dbReference type="InterPro" id="IPR007080">
    <property type="entry name" value="RNA_pol_Rpb1_1"/>
</dbReference>
<dbReference type="Pfam" id="PF05000">
    <property type="entry name" value="RNA_pol_Rpb1_4"/>
    <property type="match status" value="1"/>
</dbReference>
<keyword evidence="1 8" id="KW-0240">DNA-directed RNA polymerase</keyword>
<evidence type="ECO:0000256" key="1">
    <source>
        <dbReference type="ARBA" id="ARBA00022478"/>
    </source>
</evidence>
<dbReference type="GO" id="GO:0003899">
    <property type="term" value="F:DNA-directed RNA polymerase activity"/>
    <property type="evidence" value="ECO:0007669"/>
    <property type="project" value="UniProtKB-EC"/>
</dbReference>
<keyword evidence="2 8" id="KW-0808">Transferase</keyword>
<dbReference type="Pfam" id="PF00623">
    <property type="entry name" value="RNA_pol_Rpb1_2"/>
    <property type="match status" value="1"/>
</dbReference>
<keyword evidence="5" id="KW-0862">Zinc</keyword>
<dbReference type="CDD" id="cd10506">
    <property type="entry name" value="RNAP_IV_RPD1_N"/>
    <property type="match status" value="1"/>
</dbReference>
<dbReference type="PANTHER" id="PTHR19376:SF36">
    <property type="entry name" value="DNA-DIRECTED RNA POLYMERASE IV SUBUNIT 1"/>
    <property type="match status" value="1"/>
</dbReference>
<comment type="catalytic activity">
    <reaction evidence="7 8">
        <text>RNA(n) + a ribonucleoside 5'-triphosphate = RNA(n+1) + diphosphate</text>
        <dbReference type="Rhea" id="RHEA:21248"/>
        <dbReference type="Rhea" id="RHEA-COMP:14527"/>
        <dbReference type="Rhea" id="RHEA-COMP:17342"/>
        <dbReference type="ChEBI" id="CHEBI:33019"/>
        <dbReference type="ChEBI" id="CHEBI:61557"/>
        <dbReference type="ChEBI" id="CHEBI:140395"/>
        <dbReference type="EC" id="2.7.7.6"/>
    </reaction>
</comment>
<dbReference type="InterPro" id="IPR044893">
    <property type="entry name" value="RNA_pol_Rpb1_clamp_domain"/>
</dbReference>
<keyword evidence="9" id="KW-0472">Membrane</keyword>
<dbReference type="Pfam" id="PF11523">
    <property type="entry name" value="DUF3223"/>
    <property type="match status" value="1"/>
</dbReference>
<keyword evidence="12" id="KW-1185">Reference proteome</keyword>
<gene>
    <name evidence="11" type="ORF">AYBTSS11_LOCUS4178</name>
</gene>